<organism evidence="7 8">
    <name type="scientific">Mycolicibacterium rhodesiae</name>
    <name type="common">Mycobacterium rhodesiae</name>
    <dbReference type="NCBI Taxonomy" id="36814"/>
    <lineage>
        <taxon>Bacteria</taxon>
        <taxon>Bacillati</taxon>
        <taxon>Actinomycetota</taxon>
        <taxon>Actinomycetes</taxon>
        <taxon>Mycobacteriales</taxon>
        <taxon>Mycobacteriaceae</taxon>
        <taxon>Mycolicibacterium</taxon>
    </lineage>
</organism>
<comment type="subcellular location">
    <subcellularLocation>
        <location evidence="1">Membrane</location>
        <topology evidence="1">Multi-pass membrane protein</topology>
    </subcellularLocation>
</comment>
<dbReference type="AlphaFoldDB" id="A0A1X0J2E9"/>
<dbReference type="PIRSF" id="PIRSF005859">
    <property type="entry name" value="PBR"/>
    <property type="match status" value="1"/>
</dbReference>
<evidence type="ECO:0000256" key="6">
    <source>
        <dbReference type="SAM" id="Phobius"/>
    </source>
</evidence>
<dbReference type="CDD" id="cd15904">
    <property type="entry name" value="TSPO_MBR"/>
    <property type="match status" value="1"/>
</dbReference>
<feature type="transmembrane region" description="Helical" evidence="6">
    <location>
        <begin position="139"/>
        <end position="160"/>
    </location>
</feature>
<evidence type="ECO:0000256" key="3">
    <source>
        <dbReference type="ARBA" id="ARBA00022692"/>
    </source>
</evidence>
<reference evidence="7 8" key="1">
    <citation type="submission" date="2016-12" db="EMBL/GenBank/DDBJ databases">
        <title>The new phylogeny of genus Mycobacterium.</title>
        <authorList>
            <person name="Tortoli E."/>
            <person name="Trovato A."/>
            <person name="Cirillo D.M."/>
        </authorList>
    </citation>
    <scope>NUCLEOTIDE SEQUENCE [LARGE SCALE GENOMIC DNA]</scope>
    <source>
        <strain evidence="7 8">DSM 44223</strain>
    </source>
</reference>
<dbReference type="Pfam" id="PF03073">
    <property type="entry name" value="TspO_MBR"/>
    <property type="match status" value="1"/>
</dbReference>
<comment type="caution">
    <text evidence="7">The sequence shown here is derived from an EMBL/GenBank/DDBJ whole genome shotgun (WGS) entry which is preliminary data.</text>
</comment>
<dbReference type="InterPro" id="IPR038330">
    <property type="entry name" value="TspO/MBR-related_sf"/>
</dbReference>
<feature type="transmembrane region" description="Helical" evidence="6">
    <location>
        <begin position="111"/>
        <end position="132"/>
    </location>
</feature>
<sequence length="164" mass="17635">MTSEIPATTRSQHILALVVSLVAVAAVAALGGLASAGAASEYGRLAQPDWAPPPNVFGPVWTILYALMAIAAWLVWRADPRFGNPAIILYATQLVLNLIWSPLFFGLGWRGVALVDILLLDVVLAATLVLFLKANRMAAALLIPYFAWSLFATVLNYSVWSLNS</sequence>
<evidence type="ECO:0000313" key="7">
    <source>
        <dbReference type="EMBL" id="ORB56080.1"/>
    </source>
</evidence>
<dbReference type="PANTHER" id="PTHR10057:SF0">
    <property type="entry name" value="TRANSLOCATOR PROTEIN"/>
    <property type="match status" value="1"/>
</dbReference>
<dbReference type="GO" id="GO:0016020">
    <property type="term" value="C:membrane"/>
    <property type="evidence" value="ECO:0007669"/>
    <property type="project" value="UniProtKB-SubCell"/>
</dbReference>
<protein>
    <submittedName>
        <fullName evidence="7">Tryptophan-rich sensory protein</fullName>
    </submittedName>
</protein>
<feature type="transmembrane region" description="Helical" evidence="6">
    <location>
        <begin position="14"/>
        <end position="36"/>
    </location>
</feature>
<keyword evidence="8" id="KW-1185">Reference proteome</keyword>
<keyword evidence="5 6" id="KW-0472">Membrane</keyword>
<dbReference type="EMBL" id="MVIH01000002">
    <property type="protein sequence ID" value="ORB56080.1"/>
    <property type="molecule type" value="Genomic_DNA"/>
</dbReference>
<dbReference type="InterPro" id="IPR004307">
    <property type="entry name" value="TspO_MBR"/>
</dbReference>
<gene>
    <name evidence="7" type="ORF">BST42_06805</name>
</gene>
<dbReference type="GO" id="GO:0033013">
    <property type="term" value="P:tetrapyrrole metabolic process"/>
    <property type="evidence" value="ECO:0007669"/>
    <property type="project" value="UniProtKB-ARBA"/>
</dbReference>
<dbReference type="Proteomes" id="UP000192534">
    <property type="component" value="Unassembled WGS sequence"/>
</dbReference>
<dbReference type="Gene3D" id="1.20.1260.100">
    <property type="entry name" value="TspO/MBR protein"/>
    <property type="match status" value="1"/>
</dbReference>
<feature type="transmembrane region" description="Helical" evidence="6">
    <location>
        <begin position="87"/>
        <end position="105"/>
    </location>
</feature>
<feature type="transmembrane region" description="Helical" evidence="6">
    <location>
        <begin position="56"/>
        <end position="75"/>
    </location>
</feature>
<comment type="similarity">
    <text evidence="2">Belongs to the TspO/BZRP family.</text>
</comment>
<dbReference type="OrthoDB" id="9795496at2"/>
<evidence type="ECO:0000256" key="2">
    <source>
        <dbReference type="ARBA" id="ARBA00007524"/>
    </source>
</evidence>
<dbReference type="RefSeq" id="WP_083117772.1">
    <property type="nucleotide sequence ID" value="NZ_JACKUO010000040.1"/>
</dbReference>
<evidence type="ECO:0000256" key="4">
    <source>
        <dbReference type="ARBA" id="ARBA00022989"/>
    </source>
</evidence>
<evidence type="ECO:0000313" key="8">
    <source>
        <dbReference type="Proteomes" id="UP000192534"/>
    </source>
</evidence>
<accession>A0A1X0J2E9</accession>
<evidence type="ECO:0000256" key="1">
    <source>
        <dbReference type="ARBA" id="ARBA00004141"/>
    </source>
</evidence>
<keyword evidence="4 6" id="KW-1133">Transmembrane helix</keyword>
<dbReference type="FunFam" id="1.20.1260.100:FF:000001">
    <property type="entry name" value="translocator protein 2"/>
    <property type="match status" value="1"/>
</dbReference>
<evidence type="ECO:0000256" key="5">
    <source>
        <dbReference type="ARBA" id="ARBA00023136"/>
    </source>
</evidence>
<dbReference type="PANTHER" id="PTHR10057">
    <property type="entry name" value="PERIPHERAL-TYPE BENZODIAZEPINE RECEPTOR"/>
    <property type="match status" value="1"/>
</dbReference>
<keyword evidence="3 6" id="KW-0812">Transmembrane</keyword>
<name>A0A1X0J2E9_MYCRH</name>
<proteinExistence type="inferred from homology"/>